<dbReference type="PANTHER" id="PTHR37957">
    <property type="entry name" value="BLR7070 PROTEIN"/>
    <property type="match status" value="1"/>
</dbReference>
<dbReference type="InterPro" id="IPR027372">
    <property type="entry name" value="Phytase-like_dom"/>
</dbReference>
<feature type="domain" description="Phytase-like" evidence="1">
    <location>
        <begin position="32"/>
        <end position="314"/>
    </location>
</feature>
<dbReference type="PATRIC" id="fig|1122169.6.peg.2419"/>
<organism evidence="2 3">
    <name type="scientific">Legionella shakespearei DSM 23087</name>
    <dbReference type="NCBI Taxonomy" id="1122169"/>
    <lineage>
        <taxon>Bacteria</taxon>
        <taxon>Pseudomonadati</taxon>
        <taxon>Pseudomonadota</taxon>
        <taxon>Gammaproteobacteria</taxon>
        <taxon>Legionellales</taxon>
        <taxon>Legionellaceae</taxon>
        <taxon>Legionella</taxon>
    </lineage>
</organism>
<dbReference type="OrthoDB" id="384721at2"/>
<gene>
    <name evidence="2" type="ORF">Lsha_2111</name>
</gene>
<evidence type="ECO:0000313" key="2">
    <source>
        <dbReference type="EMBL" id="KTD58893.1"/>
    </source>
</evidence>
<dbReference type="Proteomes" id="UP000054600">
    <property type="component" value="Unassembled WGS sequence"/>
</dbReference>
<name>A0A0W0YPV0_9GAMM</name>
<dbReference type="eggNOG" id="COG4222">
    <property type="taxonomic scope" value="Bacteria"/>
</dbReference>
<sequence length="334" mass="37617">MKFLFILLLLVSCSPLPKEQPKATFIELPGFMANSGLVLESNNGNDFIFWTLTDRGPNGTDFLSSKKEIMRPFLDPAFHPYWVQFSVNLKTKAVNVLNKISINVTGLPNQKGDEIPVDVKGTVLQFDPNGMDPESMCRTSTAVWIGEEYSPSIAKFSVEGKLLKRYTPGIALPKILAKRQLNRGFEGLACYSDKIYAMLQSPLSEEKNLIRLVEFDPATEKVTREFFYPLDSLDADKIGDLSVTKDGTFYVIEQNSLIGPDSFHKIFSFKLGNVPLLKKKLELDLTKAGFDFADKLEGLVVTDDYFFVVNDNDFSLTNDKFDPNRKSYLGVFPR</sequence>
<evidence type="ECO:0000259" key="1">
    <source>
        <dbReference type="Pfam" id="PF13449"/>
    </source>
</evidence>
<dbReference type="PANTHER" id="PTHR37957:SF1">
    <property type="entry name" value="PHYTASE-LIKE DOMAIN-CONTAINING PROTEIN"/>
    <property type="match status" value="1"/>
</dbReference>
<comment type="caution">
    <text evidence="2">The sequence shown here is derived from an EMBL/GenBank/DDBJ whole genome shotgun (WGS) entry which is preliminary data.</text>
</comment>
<protein>
    <recommendedName>
        <fullName evidence="1">Phytase-like domain-containing protein</fullName>
    </recommendedName>
</protein>
<accession>A0A0W0YPV0</accession>
<dbReference type="AlphaFoldDB" id="A0A0W0YPV0"/>
<evidence type="ECO:0000313" key="3">
    <source>
        <dbReference type="Proteomes" id="UP000054600"/>
    </source>
</evidence>
<dbReference type="RefSeq" id="WP_018576326.1">
    <property type="nucleotide sequence ID" value="NZ_KB892385.1"/>
</dbReference>
<dbReference type="SUPFAM" id="SSF63825">
    <property type="entry name" value="YWTD domain"/>
    <property type="match status" value="1"/>
</dbReference>
<dbReference type="STRING" id="1122169.Lsha_2111"/>
<proteinExistence type="predicted"/>
<keyword evidence="3" id="KW-1185">Reference proteome</keyword>
<reference evidence="2 3" key="1">
    <citation type="submission" date="2015-11" db="EMBL/GenBank/DDBJ databases">
        <title>Genomic analysis of 38 Legionella species identifies large and diverse effector repertoires.</title>
        <authorList>
            <person name="Burstein D."/>
            <person name="Amaro F."/>
            <person name="Zusman T."/>
            <person name="Lifshitz Z."/>
            <person name="Cohen O."/>
            <person name="Gilbert J.A."/>
            <person name="Pupko T."/>
            <person name="Shuman H.A."/>
            <person name="Segal G."/>
        </authorList>
    </citation>
    <scope>NUCLEOTIDE SEQUENCE [LARGE SCALE GENOMIC DNA]</scope>
    <source>
        <strain evidence="2 3">ATCC 49655</strain>
    </source>
</reference>
<dbReference type="Pfam" id="PF13449">
    <property type="entry name" value="Phytase-like"/>
    <property type="match status" value="1"/>
</dbReference>
<dbReference type="EMBL" id="LNYW01000054">
    <property type="protein sequence ID" value="KTD58893.1"/>
    <property type="molecule type" value="Genomic_DNA"/>
</dbReference>